<dbReference type="OrthoDB" id="2004788at2"/>
<evidence type="ECO:0000256" key="1">
    <source>
        <dbReference type="ARBA" id="ARBA00004141"/>
    </source>
</evidence>
<dbReference type="PANTHER" id="PTHR21016">
    <property type="entry name" value="BETA-AMYLOID BINDING PROTEIN-RELATED"/>
    <property type="match status" value="1"/>
</dbReference>
<gene>
    <name evidence="7" type="ORF">NIES267_65780</name>
</gene>
<keyword evidence="3 5" id="KW-1133">Transmembrane helix</keyword>
<evidence type="ECO:0000256" key="2">
    <source>
        <dbReference type="ARBA" id="ARBA00022692"/>
    </source>
</evidence>
<dbReference type="PANTHER" id="PTHR21016:SF25">
    <property type="entry name" value="TM2 DOMAIN-CONTAINING PROTEIN DDB_G0277895-RELATED"/>
    <property type="match status" value="1"/>
</dbReference>
<name>A0A1Z4M0U0_9CYAN</name>
<dbReference type="InterPro" id="IPR036388">
    <property type="entry name" value="WH-like_DNA-bd_sf"/>
</dbReference>
<keyword evidence="8" id="KW-1185">Reference proteome</keyword>
<keyword evidence="2 5" id="KW-0812">Transmembrane</keyword>
<protein>
    <recommendedName>
        <fullName evidence="6">TM2 domain-containing protein</fullName>
    </recommendedName>
</protein>
<dbReference type="GO" id="GO:0016020">
    <property type="term" value="C:membrane"/>
    <property type="evidence" value="ECO:0007669"/>
    <property type="project" value="UniProtKB-SubCell"/>
</dbReference>
<proteinExistence type="predicted"/>
<evidence type="ECO:0000313" key="8">
    <source>
        <dbReference type="Proteomes" id="UP000218418"/>
    </source>
</evidence>
<feature type="domain" description="TM2" evidence="6">
    <location>
        <begin position="2"/>
        <end position="50"/>
    </location>
</feature>
<evidence type="ECO:0000256" key="5">
    <source>
        <dbReference type="SAM" id="Phobius"/>
    </source>
</evidence>
<evidence type="ECO:0000256" key="3">
    <source>
        <dbReference type="ARBA" id="ARBA00022989"/>
    </source>
</evidence>
<dbReference type="Proteomes" id="UP000218418">
    <property type="component" value="Chromosome"/>
</dbReference>
<keyword evidence="4 5" id="KW-0472">Membrane</keyword>
<feature type="transmembrane region" description="Helical" evidence="5">
    <location>
        <begin position="33"/>
        <end position="53"/>
    </location>
</feature>
<reference evidence="7 8" key="1">
    <citation type="submission" date="2017-06" db="EMBL/GenBank/DDBJ databases">
        <title>Genome sequencing of cyanobaciteial culture collection at National Institute for Environmental Studies (NIES).</title>
        <authorList>
            <person name="Hirose Y."/>
            <person name="Shimura Y."/>
            <person name="Fujisawa T."/>
            <person name="Nakamura Y."/>
            <person name="Kawachi M."/>
        </authorList>
    </citation>
    <scope>NUCLEOTIDE SEQUENCE [LARGE SCALE GENOMIC DNA]</scope>
    <source>
        <strain evidence="7 8">NIES-267</strain>
    </source>
</reference>
<comment type="subcellular location">
    <subcellularLocation>
        <location evidence="1">Membrane</location>
        <topology evidence="1">Multi-pass membrane protein</topology>
    </subcellularLocation>
</comment>
<evidence type="ECO:0000313" key="7">
    <source>
        <dbReference type="EMBL" id="BAY87067.1"/>
    </source>
</evidence>
<dbReference type="Gene3D" id="1.10.10.10">
    <property type="entry name" value="Winged helix-like DNA-binding domain superfamily/Winged helix DNA-binding domain"/>
    <property type="match status" value="1"/>
</dbReference>
<dbReference type="AlphaFoldDB" id="A0A1Z4M0U0"/>
<dbReference type="Pfam" id="PF05154">
    <property type="entry name" value="TM2"/>
    <property type="match status" value="1"/>
</dbReference>
<dbReference type="InterPro" id="IPR007829">
    <property type="entry name" value="TM2"/>
</dbReference>
<dbReference type="EMBL" id="AP018227">
    <property type="protein sequence ID" value="BAY87067.1"/>
    <property type="molecule type" value="Genomic_DNA"/>
</dbReference>
<evidence type="ECO:0000259" key="6">
    <source>
        <dbReference type="Pfam" id="PF05154"/>
    </source>
</evidence>
<organism evidence="7 8">
    <name type="scientific">Calothrix parasitica NIES-267</name>
    <dbReference type="NCBI Taxonomy" id="1973488"/>
    <lineage>
        <taxon>Bacteria</taxon>
        <taxon>Bacillati</taxon>
        <taxon>Cyanobacteriota</taxon>
        <taxon>Cyanophyceae</taxon>
        <taxon>Nostocales</taxon>
        <taxon>Calotrichaceae</taxon>
        <taxon>Calothrix</taxon>
    </lineage>
</organism>
<dbReference type="InterPro" id="IPR050932">
    <property type="entry name" value="TM2D1-3-like"/>
</dbReference>
<evidence type="ECO:0000256" key="4">
    <source>
        <dbReference type="ARBA" id="ARBA00023136"/>
    </source>
</evidence>
<sequence>MKSKGLAYILWFLCAFSLFGAQRFYCKRYISGFIYLFTFGFFGIGQFIDLLLIPNMVDEENLKYQALYGYQNINISGNPQVTINVDGRKSHAYKTQTANNRKVSDTIKILQTAKNNGGMINLSDCVLATGKETARVKQTLDTMCKDGLLEITNLPDSGAIVYKLL</sequence>
<accession>A0A1Z4M0U0</accession>